<feature type="transmembrane region" description="Helical" evidence="11">
    <location>
        <begin position="941"/>
        <end position="962"/>
    </location>
</feature>
<proteinExistence type="inferred from homology"/>
<feature type="transmembrane region" description="Helical" evidence="11">
    <location>
        <begin position="461"/>
        <end position="481"/>
    </location>
</feature>
<dbReference type="GO" id="GO:0016301">
    <property type="term" value="F:kinase activity"/>
    <property type="evidence" value="ECO:0007669"/>
    <property type="project" value="UniProtKB-KW"/>
</dbReference>
<feature type="transmembrane region" description="Helical" evidence="11">
    <location>
        <begin position="993"/>
        <end position="1020"/>
    </location>
</feature>
<evidence type="ECO:0000256" key="4">
    <source>
        <dbReference type="ARBA" id="ARBA00022692"/>
    </source>
</evidence>
<evidence type="ECO:0000256" key="5">
    <source>
        <dbReference type="ARBA" id="ARBA00022741"/>
    </source>
</evidence>
<keyword evidence="8 11" id="KW-1133">Transmembrane helix</keyword>
<keyword evidence="2" id="KW-1003">Cell membrane</keyword>
<dbReference type="PROSITE" id="PS00627">
    <property type="entry name" value="GHMP_KINASES_ATP"/>
    <property type="match status" value="1"/>
</dbReference>
<name>A0A1C6UDW1_9ACTN</name>
<evidence type="ECO:0000256" key="2">
    <source>
        <dbReference type="ARBA" id="ARBA00022475"/>
    </source>
</evidence>
<dbReference type="Proteomes" id="UP000198937">
    <property type="component" value="Unassembled WGS sequence"/>
</dbReference>
<feature type="transmembrane region" description="Helical" evidence="11">
    <location>
        <begin position="1040"/>
        <end position="1062"/>
    </location>
</feature>
<evidence type="ECO:0000259" key="12">
    <source>
        <dbReference type="Pfam" id="PF02687"/>
    </source>
</evidence>
<dbReference type="AlphaFoldDB" id="A0A1C6UDW1"/>
<feature type="transmembrane region" description="Helical" evidence="11">
    <location>
        <begin position="421"/>
        <end position="441"/>
    </location>
</feature>
<feature type="domain" description="ABC3 transporter permease C-terminal" evidence="12">
    <location>
        <begin position="945"/>
        <end position="1064"/>
    </location>
</feature>
<feature type="transmembrane region" description="Helical" evidence="11">
    <location>
        <begin position="516"/>
        <end position="536"/>
    </location>
</feature>
<evidence type="ECO:0000313" key="13">
    <source>
        <dbReference type="EMBL" id="SCL52192.1"/>
    </source>
</evidence>
<evidence type="ECO:0000256" key="7">
    <source>
        <dbReference type="ARBA" id="ARBA00022840"/>
    </source>
</evidence>
<organism evidence="13 14">
    <name type="scientific">Micromonospora yangpuensis</name>
    <dbReference type="NCBI Taxonomy" id="683228"/>
    <lineage>
        <taxon>Bacteria</taxon>
        <taxon>Bacillati</taxon>
        <taxon>Actinomycetota</taxon>
        <taxon>Actinomycetes</taxon>
        <taxon>Micromonosporales</taxon>
        <taxon>Micromonosporaceae</taxon>
        <taxon>Micromonospora</taxon>
    </lineage>
</organism>
<sequence length="1077" mass="109791">MTLVFRRAGQARGLLAAAALAALVAVASVAGLAEYNRRAIDAGQRSLLAAAPAAERTLLISGAGGTGYAQRDATVRAGFADGLAGLPVTVAAARYGTGRELTGDLGPARVGDDPVFASLTSLDDLAGHAELTAGGWPAPGSDPVQVTLPERVAASLQVGVGDRIPARDRSSGTASDLLVSGTWRPVDGTDPYWRLAPGGTAADAGSVTSYGPFAMDPADFAAAFPRSFSAAWLIEPDLAAVRPGRLAPVKQAIAEAAVEVPEAAGLGSSATTATSMDELIDRLGRADLVGRSALLTPLLLIVVLGGYALVLVAALLHDDRRAQTALLRARGAGRGQLAGLAVREATLVVLPAVLLAPPLAGLAVRGFDDPSARPGLGGTGWAVALATAVGCLVAMVLPALRRAGTYVADLAVRSRPGRQVAAQRASVDLALVGLALLAWWQLRRYAGPLTGSGGRLGIDPLLATAPILGVLAGAVIALRLLPPGTRFVERFVDRRPWTATVFGMWQAGRRPHAGPVLLLALAVGGSTLAWSLLATWERSQSDQAGHAVGADLRVVERDAAAPVGRAGELADLPGVRRVVPAWRDEVRLGRADLPVTVLALDAAAGPSSTAATEPASPAGPASTDRAGYGVVQMDERLTDGSAVELFQRLVRARGTPLGTGLPAGTRQLTGTVATLGQQAVRPHPVTVSVLVTTADGQAYRLPVAQSDSAGRSTRFTVDLPATGGSPFRLAGFTVEAPPLAPRYRVEIADLGAVGPDGVAAPVRLAGGWVAIDNEEPPRPVVTGATTLTAELALPPAGGVEGWYVTRPSLRYALVPQASAAPVPALLTPGTRAALSLRIGDTVTVALSGVSMPIRVLGELAAVPATGGDAILLDLPAAVDWLVQARGAIRPVPEWWVRVDDGDHATAARQAADLAGVTVADRHQLAATAAGDPYWRAARTGLLAAASGSVLLALVGLAVDLWATGRQRSTEFAVLHTLGATPRLLARTLLTEQAFLAGAGVGVGLLVGALVGATTAPLVIVTPTAGRPVPEPAFELPWLPVGATALGLLLAALVGSALVAAGIRHRVAVARLRIGGDR</sequence>
<dbReference type="PANTHER" id="PTHR30572:SF4">
    <property type="entry name" value="ABC TRANSPORTER PERMEASE YTRF"/>
    <property type="match status" value="1"/>
</dbReference>
<evidence type="ECO:0000256" key="9">
    <source>
        <dbReference type="ARBA" id="ARBA00023136"/>
    </source>
</evidence>
<dbReference type="GO" id="GO:0022857">
    <property type="term" value="F:transmembrane transporter activity"/>
    <property type="evidence" value="ECO:0007669"/>
    <property type="project" value="TreeGrafter"/>
</dbReference>
<dbReference type="InterPro" id="IPR050250">
    <property type="entry name" value="Macrolide_Exporter_MacB"/>
</dbReference>
<keyword evidence="7" id="KW-0067">ATP-binding</keyword>
<gene>
    <name evidence="13" type="ORF">GA0070617_2002</name>
</gene>
<protein>
    <submittedName>
        <fullName evidence="13">FtsX-like permease family protein</fullName>
    </submittedName>
</protein>
<keyword evidence="5" id="KW-0547">Nucleotide-binding</keyword>
<dbReference type="EMBL" id="FMIA01000002">
    <property type="protein sequence ID" value="SCL52192.1"/>
    <property type="molecule type" value="Genomic_DNA"/>
</dbReference>
<comment type="similarity">
    <text evidence="10">Belongs to the ABC-4 integral membrane protein family.</text>
</comment>
<dbReference type="GO" id="GO:0005886">
    <property type="term" value="C:plasma membrane"/>
    <property type="evidence" value="ECO:0007669"/>
    <property type="project" value="UniProtKB-SubCell"/>
</dbReference>
<keyword evidence="14" id="KW-1185">Reference proteome</keyword>
<keyword evidence="4 11" id="KW-0812">Transmembrane</keyword>
<evidence type="ECO:0000256" key="6">
    <source>
        <dbReference type="ARBA" id="ARBA00022777"/>
    </source>
</evidence>
<evidence type="ECO:0000256" key="1">
    <source>
        <dbReference type="ARBA" id="ARBA00004651"/>
    </source>
</evidence>
<keyword evidence="3" id="KW-0808">Transferase</keyword>
<feature type="transmembrane region" description="Helical" evidence="11">
    <location>
        <begin position="294"/>
        <end position="316"/>
    </location>
</feature>
<evidence type="ECO:0000313" key="14">
    <source>
        <dbReference type="Proteomes" id="UP000198937"/>
    </source>
</evidence>
<dbReference type="RefSeq" id="WP_091435691.1">
    <property type="nucleotide sequence ID" value="NZ_BMMJ01000015.1"/>
</dbReference>
<keyword evidence="6" id="KW-0418">Kinase</keyword>
<accession>A0A1C6UDW1</accession>
<evidence type="ECO:0000256" key="3">
    <source>
        <dbReference type="ARBA" id="ARBA00022679"/>
    </source>
</evidence>
<evidence type="ECO:0000256" key="11">
    <source>
        <dbReference type="SAM" id="Phobius"/>
    </source>
</evidence>
<feature type="transmembrane region" description="Helical" evidence="11">
    <location>
        <begin position="380"/>
        <end position="400"/>
    </location>
</feature>
<dbReference type="InterPro" id="IPR003838">
    <property type="entry name" value="ABC3_permease_C"/>
</dbReference>
<dbReference type="InterPro" id="IPR006203">
    <property type="entry name" value="GHMP_knse_ATP-bd_CS"/>
</dbReference>
<comment type="subcellular location">
    <subcellularLocation>
        <location evidence="1">Cell membrane</location>
        <topology evidence="1">Multi-pass membrane protein</topology>
    </subcellularLocation>
</comment>
<feature type="transmembrane region" description="Helical" evidence="11">
    <location>
        <begin position="337"/>
        <end position="360"/>
    </location>
</feature>
<evidence type="ECO:0000256" key="10">
    <source>
        <dbReference type="ARBA" id="ARBA00038076"/>
    </source>
</evidence>
<evidence type="ECO:0000256" key="8">
    <source>
        <dbReference type="ARBA" id="ARBA00022989"/>
    </source>
</evidence>
<reference evidence="13 14" key="1">
    <citation type="submission" date="2016-06" db="EMBL/GenBank/DDBJ databases">
        <authorList>
            <person name="Kjaerup R.B."/>
            <person name="Dalgaard T.S."/>
            <person name="Juul-Madsen H.R."/>
        </authorList>
    </citation>
    <scope>NUCLEOTIDE SEQUENCE [LARGE SCALE GENOMIC DNA]</scope>
    <source>
        <strain evidence="13 14">DSM 45577</strain>
    </source>
</reference>
<dbReference type="GO" id="GO:0005524">
    <property type="term" value="F:ATP binding"/>
    <property type="evidence" value="ECO:0007669"/>
    <property type="project" value="UniProtKB-KW"/>
</dbReference>
<dbReference type="OrthoDB" id="5101691at2"/>
<dbReference type="PANTHER" id="PTHR30572">
    <property type="entry name" value="MEMBRANE COMPONENT OF TRANSPORTER-RELATED"/>
    <property type="match status" value="1"/>
</dbReference>
<dbReference type="Pfam" id="PF02687">
    <property type="entry name" value="FtsX"/>
    <property type="match status" value="1"/>
</dbReference>
<dbReference type="STRING" id="683228.GA0070617_2002"/>
<keyword evidence="9 11" id="KW-0472">Membrane</keyword>